<dbReference type="SUPFAM" id="SSF53474">
    <property type="entry name" value="alpha/beta-Hydrolases"/>
    <property type="match status" value="1"/>
</dbReference>
<protein>
    <submittedName>
        <fullName evidence="1">Uncharacterized protein</fullName>
    </submittedName>
</protein>
<organism evidence="1 2">
    <name type="scientific">Streptacidiphilus fuscans</name>
    <dbReference type="NCBI Taxonomy" id="2789292"/>
    <lineage>
        <taxon>Bacteria</taxon>
        <taxon>Bacillati</taxon>
        <taxon>Actinomycetota</taxon>
        <taxon>Actinomycetes</taxon>
        <taxon>Kitasatosporales</taxon>
        <taxon>Streptomycetaceae</taxon>
        <taxon>Streptacidiphilus</taxon>
    </lineage>
</organism>
<dbReference type="EMBL" id="JADPRT010000013">
    <property type="protein sequence ID" value="MBF9071912.1"/>
    <property type="molecule type" value="Genomic_DNA"/>
</dbReference>
<dbReference type="InterPro" id="IPR029058">
    <property type="entry name" value="AB_hydrolase_fold"/>
</dbReference>
<sequence length="406" mass="43423">MRLIFVHGTGVRRERYEQLSALVFSGLSGRIPDAEVVSCYWGDDFGATLAAGGASIPGFDGTRGAAVGDPLNQATAEWQLLLMDPLCELRVLAELAAADDDGLGMPGVRPLGEEIADRLARLLGDQPGRDELSLLLEATCLLAHYPGAIQEVADSVEFADACAKASDGPTVRELAAISARAVVAQALYAAADEALCTGDERDRLVDLLSARLGGTGRFPGSRVGVILGTLALRLTTQPALDFWRAPLTKRSVPALGDILRYQTRGGPLRDRLEGLIAASAEPTVVIGHSLGGIALVDLLALTAIRPSPFPMPRLLVTVGSQAPFLHELGALTGLPPTAALPPEFPRWLNIFDRKDLLAYRAEPVFPDPRVTDHEVSSRQPFPLSHGAYWKLDAMYERIAEEIEASK</sequence>
<dbReference type="AlphaFoldDB" id="A0A931FEL6"/>
<dbReference type="Proteomes" id="UP000657385">
    <property type="component" value="Unassembled WGS sequence"/>
</dbReference>
<reference evidence="1" key="1">
    <citation type="submission" date="2020-11" db="EMBL/GenBank/DDBJ databases">
        <title>Isolation and identification of active actinomycetes.</title>
        <authorList>
            <person name="Yu B."/>
        </authorList>
    </citation>
    <scope>NUCLEOTIDE SEQUENCE</scope>
    <source>
        <strain evidence="1">NEAU-YB345</strain>
    </source>
</reference>
<accession>A0A931FEL6</accession>
<evidence type="ECO:0000313" key="1">
    <source>
        <dbReference type="EMBL" id="MBF9071912.1"/>
    </source>
</evidence>
<comment type="caution">
    <text evidence="1">The sequence shown here is derived from an EMBL/GenBank/DDBJ whole genome shotgun (WGS) entry which is preliminary data.</text>
</comment>
<name>A0A931FEL6_9ACTN</name>
<keyword evidence="2" id="KW-1185">Reference proteome</keyword>
<gene>
    <name evidence="1" type="ORF">I2501_28205</name>
</gene>
<dbReference type="RefSeq" id="WP_196197066.1">
    <property type="nucleotide sequence ID" value="NZ_JADPRT010000013.1"/>
</dbReference>
<evidence type="ECO:0000313" key="2">
    <source>
        <dbReference type="Proteomes" id="UP000657385"/>
    </source>
</evidence>
<proteinExistence type="predicted"/>